<feature type="transmembrane region" description="Helical" evidence="2">
    <location>
        <begin position="463"/>
        <end position="484"/>
    </location>
</feature>
<keyword evidence="2" id="KW-1133">Transmembrane helix</keyword>
<dbReference type="PANTHER" id="PTHR19963:SF30">
    <property type="entry name" value="ENDONUCLEASE_EXONUCLEASE_PHOSPHATASE DOMAIN-CONTAINING PROTEIN"/>
    <property type="match status" value="1"/>
</dbReference>
<dbReference type="InterPro" id="IPR036875">
    <property type="entry name" value="Znf_CCHC_sf"/>
</dbReference>
<evidence type="ECO:0000313" key="4">
    <source>
        <dbReference type="EMBL" id="KAL3080376.1"/>
    </source>
</evidence>
<keyword evidence="1" id="KW-0862">Zinc</keyword>
<dbReference type="AlphaFoldDB" id="A0ABD2IM71"/>
<sequence length="532" mass="60231">MQFLRQHKISAEENWKVNRNFLVSLQNGGGESEKEQKQICSLEFLLTLEKLPELNGNEGREQIRRFFKKFSLATEEWPEKRRISALECKVSGKAERAFSVAAANRPAKFDAIRSEMESLLDEWDCTEIRAFNELWNRPKRRPGENLEEFAERVYQLVLCAYPGLPLDLYNDYAAKHFIRALENAEISIALEMARRPGLSYDSLVALAVRAEIAQKAAKSIAEDENAHIARSFKPNKAEKTTTNWEKFYVRPTNISVCYNCRKIGHIARNCKAKFTWKKCGFEQNNSNINFQKEKQRIRTDNLPRAKIFPKVSAPKRAKDGRNERNLSQKPIESAYVSKIFAGLFASFLVVANAFSNVKAKTHSRRISSTASSSSKLPALWNPLNVAFEKLRKRENSKENGINSKVKAPKGNGQLRTIVFSKAGEELADATGPTTKLLKPTQNENCQPLMAQLRIKLRQVTLSGLFKIVVFVFSAHFTGQIMMLICATADCPPLLPLLEAECPADGFEALRTSLCRGRGCHIIVDLNYFGVLF</sequence>
<name>A0ABD2IM71_9BILA</name>
<proteinExistence type="predicted"/>
<keyword evidence="1" id="KW-0863">Zinc-finger</keyword>
<reference evidence="4 5" key="1">
    <citation type="submission" date="2024-10" db="EMBL/GenBank/DDBJ databases">
        <authorList>
            <person name="Kim D."/>
        </authorList>
    </citation>
    <scope>NUCLEOTIDE SEQUENCE [LARGE SCALE GENOMIC DNA]</scope>
    <source>
        <strain evidence="4">BH-2024</strain>
    </source>
</reference>
<feature type="transmembrane region" description="Helical" evidence="2">
    <location>
        <begin position="335"/>
        <end position="355"/>
    </location>
</feature>
<keyword evidence="2" id="KW-0812">Transmembrane</keyword>
<evidence type="ECO:0000313" key="5">
    <source>
        <dbReference type="Proteomes" id="UP001620626"/>
    </source>
</evidence>
<dbReference type="Proteomes" id="UP001620626">
    <property type="component" value="Unassembled WGS sequence"/>
</dbReference>
<dbReference type="SMART" id="SM00343">
    <property type="entry name" value="ZnF_C2HC"/>
    <property type="match status" value="1"/>
</dbReference>
<gene>
    <name evidence="4" type="ORF">niasHT_032581</name>
</gene>
<dbReference type="Pfam" id="PF00098">
    <property type="entry name" value="zf-CCHC"/>
    <property type="match status" value="1"/>
</dbReference>
<dbReference type="InterPro" id="IPR001878">
    <property type="entry name" value="Znf_CCHC"/>
</dbReference>
<protein>
    <recommendedName>
        <fullName evidence="3">CCHC-type domain-containing protein</fullName>
    </recommendedName>
</protein>
<evidence type="ECO:0000259" key="3">
    <source>
        <dbReference type="PROSITE" id="PS50158"/>
    </source>
</evidence>
<accession>A0ABD2IM71</accession>
<evidence type="ECO:0000256" key="2">
    <source>
        <dbReference type="SAM" id="Phobius"/>
    </source>
</evidence>
<keyword evidence="1" id="KW-0479">Metal-binding</keyword>
<dbReference type="PROSITE" id="PS50158">
    <property type="entry name" value="ZF_CCHC"/>
    <property type="match status" value="1"/>
</dbReference>
<comment type="caution">
    <text evidence="4">The sequence shown here is derived from an EMBL/GenBank/DDBJ whole genome shotgun (WGS) entry which is preliminary data.</text>
</comment>
<dbReference type="SUPFAM" id="SSF57756">
    <property type="entry name" value="Retrovirus zinc finger-like domains"/>
    <property type="match status" value="1"/>
</dbReference>
<dbReference type="PANTHER" id="PTHR19963">
    <property type="entry name" value="CCHC-TYPE DOMAIN-CONTAINING PROTEIN"/>
    <property type="match status" value="1"/>
</dbReference>
<keyword evidence="2" id="KW-0472">Membrane</keyword>
<dbReference type="GO" id="GO:0008270">
    <property type="term" value="F:zinc ion binding"/>
    <property type="evidence" value="ECO:0007669"/>
    <property type="project" value="UniProtKB-KW"/>
</dbReference>
<evidence type="ECO:0000256" key="1">
    <source>
        <dbReference type="PROSITE-ProRule" id="PRU00047"/>
    </source>
</evidence>
<feature type="domain" description="CCHC-type" evidence="3">
    <location>
        <begin position="257"/>
        <end position="271"/>
    </location>
</feature>
<keyword evidence="5" id="KW-1185">Reference proteome</keyword>
<dbReference type="EMBL" id="JBICBT010001163">
    <property type="protein sequence ID" value="KAL3080376.1"/>
    <property type="molecule type" value="Genomic_DNA"/>
</dbReference>
<dbReference type="GO" id="GO:0019899">
    <property type="term" value="F:enzyme binding"/>
    <property type="evidence" value="ECO:0007669"/>
    <property type="project" value="UniProtKB-ARBA"/>
</dbReference>
<dbReference type="Gene3D" id="4.10.60.10">
    <property type="entry name" value="Zinc finger, CCHC-type"/>
    <property type="match status" value="1"/>
</dbReference>
<organism evidence="4 5">
    <name type="scientific">Heterodera trifolii</name>
    <dbReference type="NCBI Taxonomy" id="157864"/>
    <lineage>
        <taxon>Eukaryota</taxon>
        <taxon>Metazoa</taxon>
        <taxon>Ecdysozoa</taxon>
        <taxon>Nematoda</taxon>
        <taxon>Chromadorea</taxon>
        <taxon>Rhabditida</taxon>
        <taxon>Tylenchina</taxon>
        <taxon>Tylenchomorpha</taxon>
        <taxon>Tylenchoidea</taxon>
        <taxon>Heteroderidae</taxon>
        <taxon>Heteroderinae</taxon>
        <taxon>Heterodera</taxon>
    </lineage>
</organism>